<dbReference type="Gene3D" id="2.120.10.30">
    <property type="entry name" value="TolB, C-terminal domain"/>
    <property type="match status" value="1"/>
</dbReference>
<evidence type="ECO:0000259" key="1">
    <source>
        <dbReference type="Pfam" id="PF07995"/>
    </source>
</evidence>
<dbReference type="AlphaFoldDB" id="A0A917S5J9"/>
<accession>A0A917S5J9</accession>
<dbReference type="InterPro" id="IPR011041">
    <property type="entry name" value="Quinoprot_gluc/sorb_DH_b-prop"/>
</dbReference>
<dbReference type="InterPro" id="IPR011042">
    <property type="entry name" value="6-blade_b-propeller_TolB-like"/>
</dbReference>
<dbReference type="PANTHER" id="PTHR19328:SF13">
    <property type="entry name" value="HIPL1 PROTEIN"/>
    <property type="match status" value="1"/>
</dbReference>
<dbReference type="PANTHER" id="PTHR19328">
    <property type="entry name" value="HEDGEHOG-INTERACTING PROTEIN"/>
    <property type="match status" value="1"/>
</dbReference>
<organism evidence="2 3">
    <name type="scientific">Microlunatus endophyticus</name>
    <dbReference type="NCBI Taxonomy" id="1716077"/>
    <lineage>
        <taxon>Bacteria</taxon>
        <taxon>Bacillati</taxon>
        <taxon>Actinomycetota</taxon>
        <taxon>Actinomycetes</taxon>
        <taxon>Propionibacteriales</taxon>
        <taxon>Propionibacteriaceae</taxon>
        <taxon>Microlunatus</taxon>
    </lineage>
</organism>
<protein>
    <recommendedName>
        <fullName evidence="1">Glucose/Sorbosone dehydrogenase domain-containing protein</fullName>
    </recommendedName>
</protein>
<name>A0A917S5J9_9ACTN</name>
<dbReference type="SUPFAM" id="SSF50952">
    <property type="entry name" value="Soluble quinoprotein glucose dehydrogenase"/>
    <property type="match status" value="1"/>
</dbReference>
<sequence>MHGSVRVVRTVAEGLNVPWGLALLPGNELLVTSRDTRTITRVNLKTGHKTPVGEISQARSNGDQGGEAGLLGLVLSPDFAHDHRLYVYYSTDNDNRIARLTYDPTAKPGHQLHGLHVIVTGIPHGLHHNGGRLAFGPDGMLYATTGESGVPELSQDKSSLGGKILRMTPSGAPAPGNPDPDSLVWTYGHRNVQGLAWDPAGRLWASEFGDRDVDELNLIKKGHNYGWPATQGKTDIAKYTSPVAQWGTEEDSPSGIAYAGGSIWMAALKGERLWRIPLDGAHTAGPPEDFLKDRFGRLRSVIALDDHTLLITTSNTDGRTTPESGDDRIIELSVT</sequence>
<evidence type="ECO:0000313" key="3">
    <source>
        <dbReference type="Proteomes" id="UP000613840"/>
    </source>
</evidence>
<gene>
    <name evidence="2" type="ORF">GCM10011575_14720</name>
</gene>
<dbReference type="EMBL" id="BMMZ01000003">
    <property type="protein sequence ID" value="GGL57419.1"/>
    <property type="molecule type" value="Genomic_DNA"/>
</dbReference>
<dbReference type="InterPro" id="IPR012938">
    <property type="entry name" value="Glc/Sorbosone_DH"/>
</dbReference>
<comment type="caution">
    <text evidence="2">The sequence shown here is derived from an EMBL/GenBank/DDBJ whole genome shotgun (WGS) entry which is preliminary data.</text>
</comment>
<dbReference type="Pfam" id="PF07995">
    <property type="entry name" value="GSDH"/>
    <property type="match status" value="1"/>
</dbReference>
<proteinExistence type="predicted"/>
<keyword evidence="3" id="KW-1185">Reference proteome</keyword>
<reference evidence="2" key="1">
    <citation type="journal article" date="2014" name="Int. J. Syst. Evol. Microbiol.">
        <title>Complete genome sequence of Corynebacterium casei LMG S-19264T (=DSM 44701T), isolated from a smear-ripened cheese.</title>
        <authorList>
            <consortium name="US DOE Joint Genome Institute (JGI-PGF)"/>
            <person name="Walter F."/>
            <person name="Albersmeier A."/>
            <person name="Kalinowski J."/>
            <person name="Ruckert C."/>
        </authorList>
    </citation>
    <scope>NUCLEOTIDE SEQUENCE</scope>
    <source>
        <strain evidence="2">CGMCC 4.7306</strain>
    </source>
</reference>
<reference evidence="2" key="2">
    <citation type="submission" date="2020-09" db="EMBL/GenBank/DDBJ databases">
        <authorList>
            <person name="Sun Q."/>
            <person name="Zhou Y."/>
        </authorList>
    </citation>
    <scope>NUCLEOTIDE SEQUENCE</scope>
    <source>
        <strain evidence="2">CGMCC 4.7306</strain>
    </source>
</reference>
<evidence type="ECO:0000313" key="2">
    <source>
        <dbReference type="EMBL" id="GGL57419.1"/>
    </source>
</evidence>
<dbReference type="Proteomes" id="UP000613840">
    <property type="component" value="Unassembled WGS sequence"/>
</dbReference>
<feature type="domain" description="Glucose/Sorbosone dehydrogenase" evidence="1">
    <location>
        <begin position="15"/>
        <end position="319"/>
    </location>
</feature>